<dbReference type="InterPro" id="IPR036188">
    <property type="entry name" value="FAD/NAD-bd_sf"/>
</dbReference>
<dbReference type="AlphaFoldDB" id="A0A840NCP5"/>
<dbReference type="SUPFAM" id="SSF51905">
    <property type="entry name" value="FAD/NAD(P)-binding domain"/>
    <property type="match status" value="1"/>
</dbReference>
<evidence type="ECO:0000313" key="5">
    <source>
        <dbReference type="Proteomes" id="UP000580474"/>
    </source>
</evidence>
<feature type="domain" description="FAD dependent oxidoreductase" evidence="3">
    <location>
        <begin position="151"/>
        <end position="577"/>
    </location>
</feature>
<dbReference type="Pfam" id="PF01266">
    <property type="entry name" value="DAO"/>
    <property type="match status" value="1"/>
</dbReference>
<reference evidence="4 5" key="1">
    <citation type="submission" date="2020-08" db="EMBL/GenBank/DDBJ databases">
        <title>Sequencing the genomes of 1000 actinobacteria strains.</title>
        <authorList>
            <person name="Klenk H.-P."/>
        </authorList>
    </citation>
    <scope>NUCLEOTIDE SEQUENCE [LARGE SCALE GENOMIC DNA]</scope>
    <source>
        <strain evidence="4 5">DSM 45582</strain>
    </source>
</reference>
<dbReference type="EMBL" id="JACHIV010000001">
    <property type="protein sequence ID" value="MBB5067988.1"/>
    <property type="molecule type" value="Genomic_DNA"/>
</dbReference>
<sequence length="628" mass="66803">MPVEYGRSLIGGDVRHRPELALTGAETGDVVAAAALGSAIAELRPHVVVTAATLPSAVLARWRAVMGTEAAVCVRVADAADEVSTAGADAAGRIAVRVVDAGADAAFRALAVAERYLLTRRTAAPSVEDSWSGLAASVPYRRPGGGADESVLLIGAGVVNLVTASLLVRHGYRVTVLERSPDPRRNAEWSAYGCSRGGHNARMFTLTEADDYHDKVPVPPDQANTLFDRPPSELGWNVLVGTGPAEQAWIQEFRRVPPWLARAYNTDIFDLNRRSGKLWAEWMAADPASFDDVHLRHDVLRLYQDADHFAAGVGRQRDAGALLDSYAPERVRAEFPALAEAAPDAYAGGVLVRGFTLNVHDFIARLLDELEDAGARLSFDEEAETALRDRADRVAGVLTDRGNFHRAHHYVVSPGVHGANMLANTESAGQIHGVLGCWLAVPNQRPLLEHSLKIARRGHVAEDANVTVARDERGGEVLVFGSGYGYTGADPANIDRAELAAMHAATADTARRLFPRAYAAAGITPGDPDARFCVRPWTASNLGLFETLPAANGAFVVAGGHNTGGFAQAPVVAEAVLDALAGRPHPMHALYHPRRARDVLGGPPAAAPVPAETLPPRTVPAEQAHQVT</sequence>
<dbReference type="Gene3D" id="3.50.50.60">
    <property type="entry name" value="FAD/NAD(P)-binding domain"/>
    <property type="match status" value="2"/>
</dbReference>
<dbReference type="Proteomes" id="UP000580474">
    <property type="component" value="Unassembled WGS sequence"/>
</dbReference>
<dbReference type="EC" id="1.4.99.-" evidence="4"/>
<dbReference type="RefSeq" id="WP_221315713.1">
    <property type="nucleotide sequence ID" value="NZ_JACHIV010000001.1"/>
</dbReference>
<comment type="caution">
    <text evidence="4">The sequence shown here is derived from an EMBL/GenBank/DDBJ whole genome shotgun (WGS) entry which is preliminary data.</text>
</comment>
<protein>
    <submittedName>
        <fullName evidence="4">D-amino-acid dehydrogenase</fullName>
        <ecNumber evidence="4">1.4.99.-</ecNumber>
    </submittedName>
</protein>
<organism evidence="4 5">
    <name type="scientific">Saccharopolyspora gloriosae</name>
    <dbReference type="NCBI Taxonomy" id="455344"/>
    <lineage>
        <taxon>Bacteria</taxon>
        <taxon>Bacillati</taxon>
        <taxon>Actinomycetota</taxon>
        <taxon>Actinomycetes</taxon>
        <taxon>Pseudonocardiales</taxon>
        <taxon>Pseudonocardiaceae</taxon>
        <taxon>Saccharopolyspora</taxon>
    </lineage>
</organism>
<dbReference type="PANTHER" id="PTHR13847:SF289">
    <property type="entry name" value="GLYCINE OXIDASE"/>
    <property type="match status" value="1"/>
</dbReference>
<feature type="region of interest" description="Disordered" evidence="2">
    <location>
        <begin position="599"/>
        <end position="628"/>
    </location>
</feature>
<name>A0A840NCP5_9PSEU</name>
<evidence type="ECO:0000256" key="1">
    <source>
        <dbReference type="ARBA" id="ARBA00023002"/>
    </source>
</evidence>
<evidence type="ECO:0000259" key="3">
    <source>
        <dbReference type="Pfam" id="PF01266"/>
    </source>
</evidence>
<accession>A0A840NCP5</accession>
<evidence type="ECO:0000256" key="2">
    <source>
        <dbReference type="SAM" id="MobiDB-lite"/>
    </source>
</evidence>
<evidence type="ECO:0000313" key="4">
    <source>
        <dbReference type="EMBL" id="MBB5067988.1"/>
    </source>
</evidence>
<proteinExistence type="predicted"/>
<keyword evidence="1 4" id="KW-0560">Oxidoreductase</keyword>
<dbReference type="Gene3D" id="3.30.9.10">
    <property type="entry name" value="D-Amino Acid Oxidase, subunit A, domain 2"/>
    <property type="match status" value="1"/>
</dbReference>
<dbReference type="PANTHER" id="PTHR13847">
    <property type="entry name" value="SARCOSINE DEHYDROGENASE-RELATED"/>
    <property type="match status" value="1"/>
</dbReference>
<gene>
    <name evidence="4" type="ORF">BJ969_001076</name>
</gene>
<keyword evidence="5" id="KW-1185">Reference proteome</keyword>
<dbReference type="InterPro" id="IPR006076">
    <property type="entry name" value="FAD-dep_OxRdtase"/>
</dbReference>
<dbReference type="GO" id="GO:0016491">
    <property type="term" value="F:oxidoreductase activity"/>
    <property type="evidence" value="ECO:0007669"/>
    <property type="project" value="UniProtKB-KW"/>
</dbReference>
<dbReference type="GO" id="GO:0005737">
    <property type="term" value="C:cytoplasm"/>
    <property type="evidence" value="ECO:0007669"/>
    <property type="project" value="TreeGrafter"/>
</dbReference>